<keyword evidence="2" id="KW-1185">Reference proteome</keyword>
<evidence type="ECO:0000313" key="1">
    <source>
        <dbReference type="EMBL" id="MFD1936905.1"/>
    </source>
</evidence>
<organism evidence="1 2">
    <name type="scientific">Nonomuraea mangrovi</name>
    <dbReference type="NCBI Taxonomy" id="2316207"/>
    <lineage>
        <taxon>Bacteria</taxon>
        <taxon>Bacillati</taxon>
        <taxon>Actinomycetota</taxon>
        <taxon>Actinomycetes</taxon>
        <taxon>Streptosporangiales</taxon>
        <taxon>Streptosporangiaceae</taxon>
        <taxon>Nonomuraea</taxon>
    </lineage>
</organism>
<dbReference type="Proteomes" id="UP001597368">
    <property type="component" value="Unassembled WGS sequence"/>
</dbReference>
<protein>
    <submittedName>
        <fullName evidence="1">Uncharacterized protein</fullName>
    </submittedName>
</protein>
<dbReference type="EMBL" id="JBHUFV010000054">
    <property type="protein sequence ID" value="MFD1936905.1"/>
    <property type="molecule type" value="Genomic_DNA"/>
</dbReference>
<name>A0ABW4T4N7_9ACTN</name>
<gene>
    <name evidence="1" type="ORF">ACFSKW_36090</name>
</gene>
<reference evidence="2" key="1">
    <citation type="journal article" date="2019" name="Int. J. Syst. Evol. Microbiol.">
        <title>The Global Catalogue of Microorganisms (GCM) 10K type strain sequencing project: providing services to taxonomists for standard genome sequencing and annotation.</title>
        <authorList>
            <consortium name="The Broad Institute Genomics Platform"/>
            <consortium name="The Broad Institute Genome Sequencing Center for Infectious Disease"/>
            <person name="Wu L."/>
            <person name="Ma J."/>
        </authorList>
    </citation>
    <scope>NUCLEOTIDE SEQUENCE [LARGE SCALE GENOMIC DNA]</scope>
    <source>
        <strain evidence="2">ICMP 6774ER</strain>
    </source>
</reference>
<sequence length="79" mass="8866">MRDHKVEPLLWDTWGTGRGADGEVTDAIRDLYDHAFLVACDDVPFDAARKLFAENEGLRPSKRVLSLAPFNGPREVALR</sequence>
<comment type="caution">
    <text evidence="1">The sequence shown here is derived from an EMBL/GenBank/DDBJ whole genome shotgun (WGS) entry which is preliminary data.</text>
</comment>
<proteinExistence type="predicted"/>
<evidence type="ECO:0000313" key="2">
    <source>
        <dbReference type="Proteomes" id="UP001597368"/>
    </source>
</evidence>
<dbReference type="RefSeq" id="WP_379577615.1">
    <property type="nucleotide sequence ID" value="NZ_JBHUFV010000054.1"/>
</dbReference>
<accession>A0ABW4T4N7</accession>